<keyword evidence="3" id="KW-0812">Transmembrane</keyword>
<reference evidence="5" key="1">
    <citation type="submission" date="2021-02" db="EMBL/GenBank/DDBJ databases">
        <authorList>
            <person name="Dougan E. K."/>
            <person name="Rhodes N."/>
            <person name="Thang M."/>
            <person name="Chan C."/>
        </authorList>
    </citation>
    <scope>NUCLEOTIDE SEQUENCE</scope>
</reference>
<dbReference type="Proteomes" id="UP000626109">
    <property type="component" value="Unassembled WGS sequence"/>
</dbReference>
<evidence type="ECO:0000256" key="1">
    <source>
        <dbReference type="PROSITE-ProRule" id="PRU00723"/>
    </source>
</evidence>
<dbReference type="SMART" id="SM00343">
    <property type="entry name" value="ZnF_C2HC"/>
    <property type="match status" value="4"/>
</dbReference>
<keyword evidence="1" id="KW-0862">Zinc</keyword>
<feature type="domain" description="C3H1-type" evidence="4">
    <location>
        <begin position="803"/>
        <end position="824"/>
    </location>
</feature>
<dbReference type="InterPro" id="IPR000873">
    <property type="entry name" value="AMP-dep_synth/lig_dom"/>
</dbReference>
<dbReference type="InterPro" id="IPR000571">
    <property type="entry name" value="Znf_CCCH"/>
</dbReference>
<dbReference type="PANTHER" id="PTHR45527">
    <property type="entry name" value="NONRIBOSOMAL PEPTIDE SYNTHETASE"/>
    <property type="match status" value="1"/>
</dbReference>
<dbReference type="GO" id="GO:0044550">
    <property type="term" value="P:secondary metabolite biosynthetic process"/>
    <property type="evidence" value="ECO:0007669"/>
    <property type="project" value="TreeGrafter"/>
</dbReference>
<dbReference type="InterPro" id="IPR036259">
    <property type="entry name" value="MFS_trans_sf"/>
</dbReference>
<comment type="caution">
    <text evidence="5">The sequence shown here is derived from an EMBL/GenBank/DDBJ whole genome shotgun (WGS) entry which is preliminary data.</text>
</comment>
<evidence type="ECO:0000313" key="6">
    <source>
        <dbReference type="Proteomes" id="UP000626109"/>
    </source>
</evidence>
<dbReference type="Gene3D" id="1.20.1250.20">
    <property type="entry name" value="MFS general substrate transporter like domains"/>
    <property type="match status" value="1"/>
</dbReference>
<dbReference type="Gene3D" id="3.40.50.12780">
    <property type="entry name" value="N-terminal domain of ligase-like"/>
    <property type="match status" value="1"/>
</dbReference>
<dbReference type="SUPFAM" id="SSF56801">
    <property type="entry name" value="Acetyl-CoA synthetase-like"/>
    <property type="match status" value="1"/>
</dbReference>
<keyword evidence="1" id="KW-0863">Zinc-finger</keyword>
<feature type="transmembrane region" description="Helical" evidence="3">
    <location>
        <begin position="55"/>
        <end position="75"/>
    </location>
</feature>
<protein>
    <recommendedName>
        <fullName evidence="4">C3H1-type domain-containing protein</fullName>
    </recommendedName>
</protein>
<dbReference type="Pfam" id="PF00501">
    <property type="entry name" value="AMP-binding"/>
    <property type="match status" value="1"/>
</dbReference>
<dbReference type="EMBL" id="CAJNNW010017705">
    <property type="protein sequence ID" value="CAE8661388.1"/>
    <property type="molecule type" value="Genomic_DNA"/>
</dbReference>
<feature type="compositionally biased region" description="Low complexity" evidence="2">
    <location>
        <begin position="413"/>
        <end position="427"/>
    </location>
</feature>
<proteinExistence type="predicted"/>
<feature type="transmembrane region" description="Helical" evidence="3">
    <location>
        <begin position="25"/>
        <end position="43"/>
    </location>
</feature>
<dbReference type="SUPFAM" id="SSF103473">
    <property type="entry name" value="MFS general substrate transporter"/>
    <property type="match status" value="1"/>
</dbReference>
<name>A0A813J3D3_POLGL</name>
<dbReference type="Gene3D" id="3.30.559.30">
    <property type="entry name" value="Nonribosomal peptide synthetase, condensation domain"/>
    <property type="match status" value="1"/>
</dbReference>
<accession>A0A813J3D3</accession>
<dbReference type="GO" id="GO:0043041">
    <property type="term" value="P:amino acid activation for nonribosomal peptide biosynthetic process"/>
    <property type="evidence" value="ECO:0007669"/>
    <property type="project" value="TreeGrafter"/>
</dbReference>
<keyword evidence="3" id="KW-1133">Transmembrane helix</keyword>
<evidence type="ECO:0000313" key="5">
    <source>
        <dbReference type="EMBL" id="CAE8661388.1"/>
    </source>
</evidence>
<sequence>MGNNGLTLQSYTSDISSAADCPDRLAYLGAAMVIGMCVGSVMVSVTDVMQASFRVCYWVAVTMNMGIVLVVAFVWRDVAPRKSFRVAEAHPAAGIWILKSCRAMTLYALLIFLASFSVNMYSSLAYYCHNILMMPINMVVLLGVLWALTAAFCLAVVQPFLAGKYGEINTLKIASPMAVGLAAREVNAEDQGSLMGAVSILETTGKIVAPLLASDILIPMFVCGAWAIPWNCIVYFVAALIVMPGIAVAASNNTRWGFITHPCFPPLAISLSMSLRPAQKDPTVDKAYDQIDHFLEGLKKKSLDINRTLDHHNVMIPEIASSARHIGTKDLAAFIDEELLRDVPPALVASVPLAVPLEEREVCAAVGLADHGRQALWALDARDPNVAVPVKVELRGSLSDILSRLASSDLDGTPSTSASSSAAEFTPPHLPVVTQTARKAAHRAHPECQLALCLQPRWNFCAEDAEPPDLAVCVPSAGLSPVLAYRTDLFDEATAAVLARHAEALLRRRADWRQLELGESLQAYLAEEERRQLLVDWQGKQVPFSEDLCVHQLFERVARGDAAGRIAVQGFGPHAKSWTYAELDVASCMVAEALLSLGVRPGGRTPLLVRRSLSLLAAVYGALRAGQAYVPLDPDWPQGRTVDEYFLEELSLYFIAFSGKGCFTCGGDHFARDCPEGGGGGGKSKGKGKKGGKSSGCFTCGGDHLARDCPEGGGGGYGGGESYGKGKGGGKSVDCFNCGGDHFARDCPEGGKSKGKGKGKKGGGKSVDCFNCGGDHFARDCPDGSGKGKGTGKGKGGGGGGGICFDFRDNGECKFGDECRFSHE</sequence>
<feature type="transmembrane region" description="Helical" evidence="3">
    <location>
        <begin position="207"/>
        <end position="228"/>
    </location>
</feature>
<evidence type="ECO:0000256" key="3">
    <source>
        <dbReference type="SAM" id="Phobius"/>
    </source>
</evidence>
<dbReference type="GO" id="GO:0003676">
    <property type="term" value="F:nucleic acid binding"/>
    <property type="evidence" value="ECO:0007669"/>
    <property type="project" value="InterPro"/>
</dbReference>
<feature type="zinc finger region" description="C3H1-type" evidence="1">
    <location>
        <begin position="803"/>
        <end position="824"/>
    </location>
</feature>
<dbReference type="PANTHER" id="PTHR45527:SF1">
    <property type="entry name" value="FATTY ACID SYNTHASE"/>
    <property type="match status" value="1"/>
</dbReference>
<feature type="transmembrane region" description="Helical" evidence="3">
    <location>
        <begin position="106"/>
        <end position="127"/>
    </location>
</feature>
<feature type="region of interest" description="Disordered" evidence="2">
    <location>
        <begin position="409"/>
        <end position="428"/>
    </location>
</feature>
<keyword evidence="1" id="KW-0479">Metal-binding</keyword>
<feature type="transmembrane region" description="Helical" evidence="3">
    <location>
        <begin position="139"/>
        <end position="161"/>
    </location>
</feature>
<evidence type="ECO:0000256" key="2">
    <source>
        <dbReference type="SAM" id="MobiDB-lite"/>
    </source>
</evidence>
<keyword evidence="3" id="KW-0472">Membrane</keyword>
<dbReference type="GO" id="GO:0008270">
    <property type="term" value="F:zinc ion binding"/>
    <property type="evidence" value="ECO:0007669"/>
    <property type="project" value="UniProtKB-KW"/>
</dbReference>
<dbReference type="GO" id="GO:0005737">
    <property type="term" value="C:cytoplasm"/>
    <property type="evidence" value="ECO:0007669"/>
    <property type="project" value="TreeGrafter"/>
</dbReference>
<dbReference type="Pfam" id="PF00642">
    <property type="entry name" value="zf-CCCH"/>
    <property type="match status" value="1"/>
</dbReference>
<gene>
    <name evidence="5" type="ORF">PGLA2088_LOCUS14498</name>
</gene>
<dbReference type="InterPro" id="IPR042099">
    <property type="entry name" value="ANL_N_sf"/>
</dbReference>
<dbReference type="GO" id="GO:0031177">
    <property type="term" value="F:phosphopantetheine binding"/>
    <property type="evidence" value="ECO:0007669"/>
    <property type="project" value="TreeGrafter"/>
</dbReference>
<dbReference type="AlphaFoldDB" id="A0A813J3D3"/>
<dbReference type="InterPro" id="IPR001878">
    <property type="entry name" value="Znf_CCHC"/>
</dbReference>
<organism evidence="5 6">
    <name type="scientific">Polarella glacialis</name>
    <name type="common">Dinoflagellate</name>
    <dbReference type="NCBI Taxonomy" id="89957"/>
    <lineage>
        <taxon>Eukaryota</taxon>
        <taxon>Sar</taxon>
        <taxon>Alveolata</taxon>
        <taxon>Dinophyceae</taxon>
        <taxon>Suessiales</taxon>
        <taxon>Suessiaceae</taxon>
        <taxon>Polarella</taxon>
    </lineage>
</organism>
<feature type="transmembrane region" description="Helical" evidence="3">
    <location>
        <begin position="233"/>
        <end position="251"/>
    </location>
</feature>
<dbReference type="Gene3D" id="4.10.60.10">
    <property type="entry name" value="Zinc finger, CCHC-type"/>
    <property type="match status" value="2"/>
</dbReference>
<dbReference type="PROSITE" id="PS50103">
    <property type="entry name" value="ZF_C3H1"/>
    <property type="match status" value="1"/>
</dbReference>
<evidence type="ECO:0000259" key="4">
    <source>
        <dbReference type="PROSITE" id="PS50103"/>
    </source>
</evidence>